<protein>
    <submittedName>
        <fullName evidence="1">SFRICE_022560</fullName>
    </submittedName>
</protein>
<dbReference type="AlphaFoldDB" id="A0A2H1VGC5"/>
<reference evidence="1" key="1">
    <citation type="submission" date="2016-07" db="EMBL/GenBank/DDBJ databases">
        <authorList>
            <person name="Bretaudeau A."/>
        </authorList>
    </citation>
    <scope>NUCLEOTIDE SEQUENCE</scope>
    <source>
        <strain evidence="1">Rice</strain>
        <tissue evidence="1">Whole body</tissue>
    </source>
</reference>
<gene>
    <name evidence="1" type="ORF">SFRICE_022560</name>
</gene>
<dbReference type="EMBL" id="ODYU01002233">
    <property type="protein sequence ID" value="SOQ39442.1"/>
    <property type="molecule type" value="Genomic_DNA"/>
</dbReference>
<proteinExistence type="predicted"/>
<accession>A0A2H1VGC5</accession>
<sequence>MAHNANIEVTFRVLFHQRCAILRCCGCVWLPPITFLGTHNLALVETDSAKLGFWYGKMRALNKHCLVGRVVATATAVQGVSGSIPESDKVLLGFFRIFENFSVVARCLEMCPVYGNRLTTYYMGLTTKIVKMATAALIKGLFSHGEGWSINNRVCSMRVGNFKLIIRNYKHRTRRAPRFTDGHTDGQFNLSFHECLIKDKLL</sequence>
<name>A0A2H1VGC5_SPOFR</name>
<organism evidence="1">
    <name type="scientific">Spodoptera frugiperda</name>
    <name type="common">Fall armyworm</name>
    <dbReference type="NCBI Taxonomy" id="7108"/>
    <lineage>
        <taxon>Eukaryota</taxon>
        <taxon>Metazoa</taxon>
        <taxon>Ecdysozoa</taxon>
        <taxon>Arthropoda</taxon>
        <taxon>Hexapoda</taxon>
        <taxon>Insecta</taxon>
        <taxon>Pterygota</taxon>
        <taxon>Neoptera</taxon>
        <taxon>Endopterygota</taxon>
        <taxon>Lepidoptera</taxon>
        <taxon>Glossata</taxon>
        <taxon>Ditrysia</taxon>
        <taxon>Noctuoidea</taxon>
        <taxon>Noctuidae</taxon>
        <taxon>Amphipyrinae</taxon>
        <taxon>Spodoptera</taxon>
    </lineage>
</organism>
<evidence type="ECO:0000313" key="1">
    <source>
        <dbReference type="EMBL" id="SOQ39442.1"/>
    </source>
</evidence>